<keyword evidence="10" id="KW-0175">Coiled coil</keyword>
<evidence type="ECO:0000313" key="12">
    <source>
        <dbReference type="EMBL" id="GAP44548.1"/>
    </source>
</evidence>
<evidence type="ECO:0000256" key="9">
    <source>
        <dbReference type="PIRNR" id="PIRNR003128"/>
    </source>
</evidence>
<organism evidence="12">
    <name type="scientific">Lentimicrobium saccharophilum</name>
    <dbReference type="NCBI Taxonomy" id="1678841"/>
    <lineage>
        <taxon>Bacteria</taxon>
        <taxon>Pseudomonadati</taxon>
        <taxon>Bacteroidota</taxon>
        <taxon>Bacteroidia</taxon>
        <taxon>Bacteroidales</taxon>
        <taxon>Lentimicrobiaceae</taxon>
        <taxon>Lentimicrobium</taxon>
    </lineage>
</organism>
<dbReference type="OrthoDB" id="9806954at2"/>
<dbReference type="GO" id="GO:0043590">
    <property type="term" value="C:bacterial nucleoid"/>
    <property type="evidence" value="ECO:0007669"/>
    <property type="project" value="TreeGrafter"/>
</dbReference>
<gene>
    <name evidence="12" type="ORF">TBC1_12356</name>
</gene>
<dbReference type="InterPro" id="IPR004604">
    <property type="entry name" value="DNA_recomb/repair_RecN"/>
</dbReference>
<evidence type="ECO:0000256" key="4">
    <source>
        <dbReference type="ARBA" id="ARBA00022741"/>
    </source>
</evidence>
<dbReference type="RefSeq" id="WP_062044028.1">
    <property type="nucleotide sequence ID" value="NZ_DF968183.1"/>
</dbReference>
<comment type="function">
    <text evidence="1 9">May be involved in recombinational repair of damaged DNA.</text>
</comment>
<dbReference type="NCBIfam" id="TIGR00634">
    <property type="entry name" value="recN"/>
    <property type="match status" value="1"/>
</dbReference>
<dbReference type="EMBL" id="DF968183">
    <property type="protein sequence ID" value="GAP44548.1"/>
    <property type="molecule type" value="Genomic_DNA"/>
</dbReference>
<dbReference type="GO" id="GO:0006310">
    <property type="term" value="P:DNA recombination"/>
    <property type="evidence" value="ECO:0007669"/>
    <property type="project" value="InterPro"/>
</dbReference>
<dbReference type="AlphaFoldDB" id="A0A0S7C3Z2"/>
<feature type="domain" description="RecF/RecN/SMC N-terminal" evidence="11">
    <location>
        <begin position="2"/>
        <end position="508"/>
    </location>
</feature>
<dbReference type="SUPFAM" id="SSF52540">
    <property type="entry name" value="P-loop containing nucleoside triphosphate hydrolases"/>
    <property type="match status" value="2"/>
</dbReference>
<evidence type="ECO:0000256" key="10">
    <source>
        <dbReference type="SAM" id="Coils"/>
    </source>
</evidence>
<evidence type="ECO:0000256" key="2">
    <source>
        <dbReference type="ARBA" id="ARBA00009441"/>
    </source>
</evidence>
<evidence type="ECO:0000256" key="1">
    <source>
        <dbReference type="ARBA" id="ARBA00003618"/>
    </source>
</evidence>
<dbReference type="GO" id="GO:0005524">
    <property type="term" value="F:ATP binding"/>
    <property type="evidence" value="ECO:0007669"/>
    <property type="project" value="UniProtKB-KW"/>
</dbReference>
<evidence type="ECO:0000259" key="11">
    <source>
        <dbReference type="Pfam" id="PF02463"/>
    </source>
</evidence>
<dbReference type="PIRSF" id="PIRSF003128">
    <property type="entry name" value="RecN"/>
    <property type="match status" value="1"/>
</dbReference>
<evidence type="ECO:0000313" key="13">
    <source>
        <dbReference type="Proteomes" id="UP000053091"/>
    </source>
</evidence>
<dbReference type="GO" id="GO:0006281">
    <property type="term" value="P:DNA repair"/>
    <property type="evidence" value="ECO:0007669"/>
    <property type="project" value="UniProtKB-KW"/>
</dbReference>
<dbReference type="PATRIC" id="fig|1678841.3.peg.3056"/>
<feature type="coiled-coil region" evidence="10">
    <location>
        <begin position="328"/>
        <end position="369"/>
    </location>
</feature>
<dbReference type="Proteomes" id="UP000053091">
    <property type="component" value="Unassembled WGS sequence"/>
</dbReference>
<evidence type="ECO:0000256" key="8">
    <source>
        <dbReference type="ARBA" id="ARBA00033408"/>
    </source>
</evidence>
<keyword evidence="5 9" id="KW-0227">DNA damage</keyword>
<dbReference type="InterPro" id="IPR027417">
    <property type="entry name" value="P-loop_NTPase"/>
</dbReference>
<comment type="similarity">
    <text evidence="2 9">Belongs to the RecN family.</text>
</comment>
<evidence type="ECO:0000256" key="7">
    <source>
        <dbReference type="ARBA" id="ARBA00023204"/>
    </source>
</evidence>
<keyword evidence="7 9" id="KW-0234">DNA repair</keyword>
<sequence>MLTRLSITNYALIRTLEINFSEPFSVITGETGAGKSIILGALGLILGQRAENLSLPDKTAKCCIEGTFDITNCDLEGFFSENDLDYDNSCIIRREISPQGKSRAFINDTPVGLNQLKELTSRLIDVHSQHQTLLLQESAFQLSVVDSVAGNRALLADYGMVFRSLIEMEKNLGILLTKNQEARTEQDYLNFLFDELEKAALRPGEQELLEREAEVLGHAEEIKARLFNAAEMLINSEDNILRRLNEVANLLQQAGRHHPEAGSFTERLSACIIELKDIAEAVNHLDEATVYNPEKLVEINDRLAFLYSLEHKHHVKSTDELLEKKLAIEEKINGIASLDEQIEKLRQQISDTRKELTRLADELAVQRRKFSRSIEEAVLQTIRQLGIKDAGFNLDISKLQEPGPFGTDRVRFMFSANKGSELNELSKIASGGELSRLMLAVKSLISSNNLLPTIIFDEIDSGISGDVAAKVGAILTKMSEKMQVIVITHLPHIAGKSNEHFKVYKYNENGKTFSTIVKLKNDERVSELAMMISGNPDLEAARETARELLKNK</sequence>
<dbReference type="STRING" id="1678841.TBC1_12356"/>
<keyword evidence="6" id="KW-0067">ATP-binding</keyword>
<keyword evidence="4" id="KW-0547">Nucleotide-binding</keyword>
<dbReference type="InterPro" id="IPR003395">
    <property type="entry name" value="RecF/RecN/SMC_N"/>
</dbReference>
<name>A0A0S7C3Z2_9BACT</name>
<evidence type="ECO:0000256" key="6">
    <source>
        <dbReference type="ARBA" id="ARBA00022840"/>
    </source>
</evidence>
<protein>
    <recommendedName>
        <fullName evidence="3 9">DNA repair protein RecN</fullName>
    </recommendedName>
    <alternativeName>
        <fullName evidence="8 9">Recombination protein N</fullName>
    </alternativeName>
</protein>
<proteinExistence type="inferred from homology"/>
<dbReference type="Pfam" id="PF02463">
    <property type="entry name" value="SMC_N"/>
    <property type="match status" value="1"/>
</dbReference>
<dbReference type="PANTHER" id="PTHR11059">
    <property type="entry name" value="DNA REPAIR PROTEIN RECN"/>
    <property type="match status" value="1"/>
</dbReference>
<reference evidence="12" key="1">
    <citation type="journal article" date="2015" name="Genome Announc.">
        <title>Draft Genome Sequence of Bacteroidales Strain TBC1, a Novel Isolate from a Methanogenic Wastewater Treatment System.</title>
        <authorList>
            <person name="Tourlousse D.M."/>
            <person name="Matsuura N."/>
            <person name="Sun L."/>
            <person name="Toyonaga M."/>
            <person name="Kuroda K."/>
            <person name="Ohashi A."/>
            <person name="Cruz R."/>
            <person name="Yamaguchi T."/>
            <person name="Sekiguchi Y."/>
        </authorList>
    </citation>
    <scope>NUCLEOTIDE SEQUENCE [LARGE SCALE GENOMIC DNA]</scope>
    <source>
        <strain evidence="12">TBC1</strain>
    </source>
</reference>
<dbReference type="GO" id="GO:0009432">
    <property type="term" value="P:SOS response"/>
    <property type="evidence" value="ECO:0007669"/>
    <property type="project" value="TreeGrafter"/>
</dbReference>
<accession>A0A0S7C3Z2</accession>
<evidence type="ECO:0000256" key="5">
    <source>
        <dbReference type="ARBA" id="ARBA00022763"/>
    </source>
</evidence>
<evidence type="ECO:0000256" key="3">
    <source>
        <dbReference type="ARBA" id="ARBA00021315"/>
    </source>
</evidence>
<dbReference type="PANTHER" id="PTHR11059:SF0">
    <property type="entry name" value="DNA REPAIR PROTEIN RECN"/>
    <property type="match status" value="1"/>
</dbReference>
<dbReference type="CDD" id="cd03241">
    <property type="entry name" value="ABC_RecN"/>
    <property type="match status" value="2"/>
</dbReference>
<dbReference type="Gene3D" id="3.40.50.300">
    <property type="entry name" value="P-loop containing nucleotide triphosphate hydrolases"/>
    <property type="match status" value="2"/>
</dbReference>
<keyword evidence="13" id="KW-1185">Reference proteome</keyword>